<dbReference type="InterPro" id="IPR005149">
    <property type="entry name" value="Tscrpt_reg_PadR_N"/>
</dbReference>
<evidence type="ECO:0000259" key="1">
    <source>
        <dbReference type="Pfam" id="PF03551"/>
    </source>
</evidence>
<dbReference type="PANTHER" id="PTHR33169">
    <property type="entry name" value="PADR-FAMILY TRANSCRIPTIONAL REGULATOR"/>
    <property type="match status" value="1"/>
</dbReference>
<comment type="caution">
    <text evidence="2">The sequence shown here is derived from an EMBL/GenBank/DDBJ whole genome shotgun (WGS) entry which is preliminary data.</text>
</comment>
<feature type="domain" description="Transcription regulator PadR N-terminal" evidence="1">
    <location>
        <begin position="13"/>
        <end position="86"/>
    </location>
</feature>
<keyword evidence="2" id="KW-0238">DNA-binding</keyword>
<dbReference type="InterPro" id="IPR036390">
    <property type="entry name" value="WH_DNA-bd_sf"/>
</dbReference>
<dbReference type="Pfam" id="PF03551">
    <property type="entry name" value="PadR"/>
    <property type="match status" value="1"/>
</dbReference>
<dbReference type="EMBL" id="JADBDZ010000001">
    <property type="protein sequence ID" value="MBE1531852.1"/>
    <property type="molecule type" value="Genomic_DNA"/>
</dbReference>
<dbReference type="InterPro" id="IPR036388">
    <property type="entry name" value="WH-like_DNA-bd_sf"/>
</dbReference>
<keyword evidence="3" id="KW-1185">Reference proteome</keyword>
<proteinExistence type="predicted"/>
<dbReference type="RefSeq" id="WP_192758644.1">
    <property type="nucleotide sequence ID" value="NZ_JADBDZ010000001.1"/>
</dbReference>
<dbReference type="GO" id="GO:0003677">
    <property type="term" value="F:DNA binding"/>
    <property type="evidence" value="ECO:0007669"/>
    <property type="project" value="UniProtKB-KW"/>
</dbReference>
<reference evidence="2 3" key="1">
    <citation type="submission" date="2020-10" db="EMBL/GenBank/DDBJ databases">
        <title>Sequencing the genomes of 1000 actinobacteria strains.</title>
        <authorList>
            <person name="Klenk H.-P."/>
        </authorList>
    </citation>
    <scope>NUCLEOTIDE SEQUENCE [LARGE SCALE GENOMIC DNA]</scope>
    <source>
        <strain evidence="2 3">DSM 46744</strain>
    </source>
</reference>
<dbReference type="Gene3D" id="1.10.10.10">
    <property type="entry name" value="Winged helix-like DNA-binding domain superfamily/Winged helix DNA-binding domain"/>
    <property type="match status" value="1"/>
</dbReference>
<evidence type="ECO:0000313" key="3">
    <source>
        <dbReference type="Proteomes" id="UP000627838"/>
    </source>
</evidence>
<dbReference type="PANTHER" id="PTHR33169:SF27">
    <property type="entry name" value="TRANSCRIPTIONAL REGULATOR PADR FAMILY PROTEIN"/>
    <property type="match status" value="1"/>
</dbReference>
<dbReference type="Proteomes" id="UP000627838">
    <property type="component" value="Unassembled WGS sequence"/>
</dbReference>
<gene>
    <name evidence="2" type="ORF">H4W34_001685</name>
</gene>
<dbReference type="SUPFAM" id="SSF46785">
    <property type="entry name" value="Winged helix' DNA-binding domain"/>
    <property type="match status" value="1"/>
</dbReference>
<protein>
    <submittedName>
        <fullName evidence="2">DNA-binding PadR family transcriptional regulator</fullName>
    </submittedName>
</protein>
<evidence type="ECO:0000313" key="2">
    <source>
        <dbReference type="EMBL" id="MBE1531852.1"/>
    </source>
</evidence>
<sequence>MARSVDNPLALAVLGLLLERPMHPYEMGVVLRERGTTVRTNRGSLYDVVGALERQGWARARETVQDGGRPARTVYELTGEGRDAFTRRLDELIRVPKQEYPVFLTAVAYLGALGPEGATAALTERAGRLRDDFARLDSGLAGADVPRLYVIEAEYARALVQAELAWVERVLTEIADGTLTWPHTEED</sequence>
<organism evidence="2 3">
    <name type="scientific">Actinomadura algeriensis</name>
    <dbReference type="NCBI Taxonomy" id="1679523"/>
    <lineage>
        <taxon>Bacteria</taxon>
        <taxon>Bacillati</taxon>
        <taxon>Actinomycetota</taxon>
        <taxon>Actinomycetes</taxon>
        <taxon>Streptosporangiales</taxon>
        <taxon>Thermomonosporaceae</taxon>
        <taxon>Actinomadura</taxon>
    </lineage>
</organism>
<accession>A0ABR9JMQ8</accession>
<dbReference type="InterPro" id="IPR052509">
    <property type="entry name" value="Metal_resp_DNA-bind_regulator"/>
</dbReference>
<name>A0ABR9JMQ8_9ACTN</name>